<organism evidence="5 6">
    <name type="scientific">Caulobacter phage CcrBL9</name>
    <dbReference type="NCBI Taxonomy" id="2283270"/>
    <lineage>
        <taxon>Viruses</taxon>
        <taxon>Duplodnaviria</taxon>
        <taxon>Heunggongvirae</taxon>
        <taxon>Uroviricota</taxon>
        <taxon>Caudoviricetes</taxon>
        <taxon>Jeanschmidtviridae</taxon>
        <taxon>Bertelyvirus</taxon>
        <taxon>Bertelyvirus BL9</taxon>
    </lineage>
</organism>
<proteinExistence type="predicted"/>
<dbReference type="PANTHER" id="PTHR30231:SF4">
    <property type="entry name" value="PROTEIN NEN2"/>
    <property type="match status" value="1"/>
</dbReference>
<sequence length="195" mass="21440">MLLFFDTETTGLWNKGLPMGSPEQPKIVQIAALLTEDDGTEVQSLNFIVRQDHVPEKAAAVHGITTDVSQRLGLNEGTVLTVFEELLMLADVVVAHNDEYDRQVVLNAIALIDQKISDPFAGKKAFCTMKASTPICKIKGPRGYKWPKLIEAHQILLGEGFDGAHDALADVRACKRVFFKLQEIIAERIAAQKAA</sequence>
<evidence type="ECO:0000256" key="3">
    <source>
        <dbReference type="ARBA" id="ARBA00022839"/>
    </source>
</evidence>
<accession>A0A385EBF7</accession>
<name>A0A385EBF7_9CAUD</name>
<keyword evidence="6" id="KW-1185">Reference proteome</keyword>
<gene>
    <name evidence="5" type="ORF">CcrBL9_gp190</name>
</gene>
<dbReference type="InterPro" id="IPR012337">
    <property type="entry name" value="RNaseH-like_sf"/>
</dbReference>
<dbReference type="SMART" id="SM00479">
    <property type="entry name" value="EXOIII"/>
    <property type="match status" value="1"/>
</dbReference>
<dbReference type="PANTHER" id="PTHR30231">
    <property type="entry name" value="DNA POLYMERASE III SUBUNIT EPSILON"/>
    <property type="match status" value="1"/>
</dbReference>
<dbReference type="SUPFAM" id="SSF53098">
    <property type="entry name" value="Ribonuclease H-like"/>
    <property type="match status" value="1"/>
</dbReference>
<reference evidence="5 6" key="2">
    <citation type="submission" date="2018-09" db="EMBL/GenBank/DDBJ databases">
        <title>Giant CbK-like Caulobacter bacteriophages have genetically divergent genomes.</title>
        <authorList>
            <person name="Wilson K."/>
            <person name="Ely B."/>
        </authorList>
    </citation>
    <scope>NUCLEOTIDE SEQUENCE [LARGE SCALE GENOMIC DNA]</scope>
</reference>
<reference evidence="6" key="1">
    <citation type="submission" date="2018-07" db="EMBL/GenBank/DDBJ databases">
        <title>Giant CbK-like Caulobacter bacteriophages have genetically divergent genomes.</title>
        <authorList>
            <person name="Wilson K.M."/>
            <person name="Ely B."/>
        </authorList>
    </citation>
    <scope>NUCLEOTIDE SEQUENCE [LARGE SCALE GENOMIC DNA]</scope>
</reference>
<keyword evidence="3" id="KW-0269">Exonuclease</keyword>
<evidence type="ECO:0000313" key="5">
    <source>
        <dbReference type="EMBL" id="AXQ69214.1"/>
    </source>
</evidence>
<evidence type="ECO:0000259" key="4">
    <source>
        <dbReference type="SMART" id="SM00479"/>
    </source>
</evidence>
<evidence type="ECO:0000313" key="6">
    <source>
        <dbReference type="Proteomes" id="UP000259421"/>
    </source>
</evidence>
<keyword evidence="1" id="KW-0540">Nuclease</keyword>
<keyword evidence="2" id="KW-0378">Hydrolase</keyword>
<dbReference type="Gene3D" id="3.30.420.10">
    <property type="entry name" value="Ribonuclease H-like superfamily/Ribonuclease H"/>
    <property type="match status" value="1"/>
</dbReference>
<evidence type="ECO:0000256" key="2">
    <source>
        <dbReference type="ARBA" id="ARBA00022801"/>
    </source>
</evidence>
<dbReference type="Pfam" id="PF00929">
    <property type="entry name" value="RNase_T"/>
    <property type="match status" value="1"/>
</dbReference>
<feature type="domain" description="Exonuclease" evidence="4">
    <location>
        <begin position="1"/>
        <end position="187"/>
    </location>
</feature>
<dbReference type="GO" id="GO:0003676">
    <property type="term" value="F:nucleic acid binding"/>
    <property type="evidence" value="ECO:0007669"/>
    <property type="project" value="InterPro"/>
</dbReference>
<dbReference type="InterPro" id="IPR013520">
    <property type="entry name" value="Ribonucl_H"/>
</dbReference>
<evidence type="ECO:0000256" key="1">
    <source>
        <dbReference type="ARBA" id="ARBA00022722"/>
    </source>
</evidence>
<dbReference type="CDD" id="cd06127">
    <property type="entry name" value="DEDDh"/>
    <property type="match status" value="1"/>
</dbReference>
<protein>
    <submittedName>
        <fullName evidence="5">DNA polymerase III alpha subunit</fullName>
    </submittedName>
</protein>
<dbReference type="InterPro" id="IPR036397">
    <property type="entry name" value="RNaseH_sf"/>
</dbReference>
<dbReference type="Proteomes" id="UP000259421">
    <property type="component" value="Segment"/>
</dbReference>
<dbReference type="EMBL" id="MH588546">
    <property type="protein sequence ID" value="AXQ69214.1"/>
    <property type="molecule type" value="Genomic_DNA"/>
</dbReference>
<dbReference type="GO" id="GO:0008408">
    <property type="term" value="F:3'-5' exonuclease activity"/>
    <property type="evidence" value="ECO:0007669"/>
    <property type="project" value="TreeGrafter"/>
</dbReference>